<name>A0A2K1Y716_POPTR</name>
<dbReference type="PRINTS" id="PR00019">
    <property type="entry name" value="LEURICHRPT"/>
</dbReference>
<organism evidence="14 15">
    <name type="scientific">Populus trichocarpa</name>
    <name type="common">Western balsam poplar</name>
    <name type="synonym">Populus balsamifera subsp. trichocarpa</name>
    <dbReference type="NCBI Taxonomy" id="3694"/>
    <lineage>
        <taxon>Eukaryota</taxon>
        <taxon>Viridiplantae</taxon>
        <taxon>Streptophyta</taxon>
        <taxon>Embryophyta</taxon>
        <taxon>Tracheophyta</taxon>
        <taxon>Spermatophyta</taxon>
        <taxon>Magnoliopsida</taxon>
        <taxon>eudicotyledons</taxon>
        <taxon>Gunneridae</taxon>
        <taxon>Pentapetalae</taxon>
        <taxon>rosids</taxon>
        <taxon>fabids</taxon>
        <taxon>Malpighiales</taxon>
        <taxon>Salicaceae</taxon>
        <taxon>Saliceae</taxon>
        <taxon>Populus</taxon>
    </lineage>
</organism>
<evidence type="ECO:0000256" key="10">
    <source>
        <dbReference type="ARBA" id="ARBA00023170"/>
    </source>
</evidence>
<feature type="domain" description="Leucine-rich repeat-containing N-terminal plant-type" evidence="13">
    <location>
        <begin position="43"/>
        <end position="94"/>
    </location>
</feature>
<dbReference type="EMBL" id="CM009301">
    <property type="protein sequence ID" value="PNT08821.1"/>
    <property type="molecule type" value="Genomic_DNA"/>
</dbReference>
<keyword evidence="4" id="KW-0433">Leucine-rich repeat</keyword>
<dbReference type="PROSITE" id="PS51450">
    <property type="entry name" value="LRR"/>
    <property type="match status" value="1"/>
</dbReference>
<dbReference type="Pfam" id="PF13855">
    <property type="entry name" value="LRR_8"/>
    <property type="match status" value="3"/>
</dbReference>
<evidence type="ECO:0000256" key="7">
    <source>
        <dbReference type="ARBA" id="ARBA00022737"/>
    </source>
</evidence>
<dbReference type="AlphaFoldDB" id="A0A2K1Y716"/>
<evidence type="ECO:0000313" key="15">
    <source>
        <dbReference type="Proteomes" id="UP000006729"/>
    </source>
</evidence>
<dbReference type="InterPro" id="IPR032675">
    <property type="entry name" value="LRR_dom_sf"/>
</dbReference>
<keyword evidence="5 12" id="KW-0812">Transmembrane</keyword>
<feature type="transmembrane region" description="Helical" evidence="12">
    <location>
        <begin position="776"/>
        <end position="800"/>
    </location>
</feature>
<dbReference type="PANTHER" id="PTHR48061">
    <property type="entry name" value="LEUCINE-RICH REPEAT RECEPTOR PROTEIN KINASE EMS1-LIKE-RELATED"/>
    <property type="match status" value="1"/>
</dbReference>
<keyword evidence="15" id="KW-1185">Reference proteome</keyword>
<dbReference type="PANTHER" id="PTHR48061:SF46">
    <property type="entry name" value="LEUCINE-RICH REPEAT-CONTAINING N-TERMINAL PLANT-TYPE DOMAIN-CONTAINING PROTEIN"/>
    <property type="match status" value="1"/>
</dbReference>
<reference evidence="14 15" key="1">
    <citation type="journal article" date="2006" name="Science">
        <title>The genome of black cottonwood, Populus trichocarpa (Torr. &amp; Gray).</title>
        <authorList>
            <person name="Tuskan G.A."/>
            <person name="Difazio S."/>
            <person name="Jansson S."/>
            <person name="Bohlmann J."/>
            <person name="Grigoriev I."/>
            <person name="Hellsten U."/>
            <person name="Putnam N."/>
            <person name="Ralph S."/>
            <person name="Rombauts S."/>
            <person name="Salamov A."/>
            <person name="Schein J."/>
            <person name="Sterck L."/>
            <person name="Aerts A."/>
            <person name="Bhalerao R.R."/>
            <person name="Bhalerao R.P."/>
            <person name="Blaudez D."/>
            <person name="Boerjan W."/>
            <person name="Brun A."/>
            <person name="Brunner A."/>
            <person name="Busov V."/>
            <person name="Campbell M."/>
            <person name="Carlson J."/>
            <person name="Chalot M."/>
            <person name="Chapman J."/>
            <person name="Chen G.L."/>
            <person name="Cooper D."/>
            <person name="Coutinho P.M."/>
            <person name="Couturier J."/>
            <person name="Covert S."/>
            <person name="Cronk Q."/>
            <person name="Cunningham R."/>
            <person name="Davis J."/>
            <person name="Degroeve S."/>
            <person name="Dejardin A."/>
            <person name="Depamphilis C."/>
            <person name="Detter J."/>
            <person name="Dirks B."/>
            <person name="Dubchak I."/>
            <person name="Duplessis S."/>
            <person name="Ehlting J."/>
            <person name="Ellis B."/>
            <person name="Gendler K."/>
            <person name="Goodstein D."/>
            <person name="Gribskov M."/>
            <person name="Grimwood J."/>
            <person name="Groover A."/>
            <person name="Gunter L."/>
            <person name="Hamberger B."/>
            <person name="Heinze B."/>
            <person name="Helariutta Y."/>
            <person name="Henrissat B."/>
            <person name="Holligan D."/>
            <person name="Holt R."/>
            <person name="Huang W."/>
            <person name="Islam-Faridi N."/>
            <person name="Jones S."/>
            <person name="Jones-Rhoades M."/>
            <person name="Jorgensen R."/>
            <person name="Joshi C."/>
            <person name="Kangasjarvi J."/>
            <person name="Karlsson J."/>
            <person name="Kelleher C."/>
            <person name="Kirkpatrick R."/>
            <person name="Kirst M."/>
            <person name="Kohler A."/>
            <person name="Kalluri U."/>
            <person name="Larimer F."/>
            <person name="Leebens-Mack J."/>
            <person name="Leple J.C."/>
            <person name="Locascio P."/>
            <person name="Lou Y."/>
            <person name="Lucas S."/>
            <person name="Martin F."/>
            <person name="Montanini B."/>
            <person name="Napoli C."/>
            <person name="Nelson D.R."/>
            <person name="Nelson C."/>
            <person name="Nieminen K."/>
            <person name="Nilsson O."/>
            <person name="Pereda V."/>
            <person name="Peter G."/>
            <person name="Philippe R."/>
            <person name="Pilate G."/>
            <person name="Poliakov A."/>
            <person name="Razumovskaya J."/>
            <person name="Richardson P."/>
            <person name="Rinaldi C."/>
            <person name="Ritland K."/>
            <person name="Rouze P."/>
            <person name="Ryaboy D."/>
            <person name="Schmutz J."/>
            <person name="Schrader J."/>
            <person name="Segerman B."/>
            <person name="Shin H."/>
            <person name="Siddiqui A."/>
            <person name="Sterky F."/>
            <person name="Terry A."/>
            <person name="Tsai C.J."/>
            <person name="Uberbacher E."/>
            <person name="Unneberg P."/>
            <person name="Vahala J."/>
            <person name="Wall K."/>
            <person name="Wessler S."/>
            <person name="Yang G."/>
            <person name="Yin T."/>
            <person name="Douglas C."/>
            <person name="Marra M."/>
            <person name="Sandberg G."/>
            <person name="Van de Peer Y."/>
            <person name="Rokhsar D."/>
        </authorList>
    </citation>
    <scope>NUCLEOTIDE SEQUENCE [LARGE SCALE GENOMIC DNA]</scope>
    <source>
        <strain evidence="15">cv. Nisqually</strain>
    </source>
</reference>
<keyword evidence="11" id="KW-0325">Glycoprotein</keyword>
<dbReference type="GO" id="GO:0005886">
    <property type="term" value="C:plasma membrane"/>
    <property type="evidence" value="ECO:0007669"/>
    <property type="project" value="UniProtKB-SubCell"/>
</dbReference>
<evidence type="ECO:0000256" key="9">
    <source>
        <dbReference type="ARBA" id="ARBA00023136"/>
    </source>
</evidence>
<keyword evidence="6" id="KW-0732">Signal</keyword>
<dbReference type="InterPro" id="IPR046956">
    <property type="entry name" value="RLP23-like"/>
</dbReference>
<dbReference type="Gene3D" id="3.80.10.10">
    <property type="entry name" value="Ribonuclease Inhibitor"/>
    <property type="match status" value="5"/>
</dbReference>
<keyword evidence="8 12" id="KW-1133">Transmembrane helix</keyword>
<dbReference type="SUPFAM" id="SSF52058">
    <property type="entry name" value="L domain-like"/>
    <property type="match status" value="1"/>
</dbReference>
<evidence type="ECO:0000259" key="13">
    <source>
        <dbReference type="Pfam" id="PF08263"/>
    </source>
</evidence>
<accession>A0A2K1Y716</accession>
<evidence type="ECO:0000256" key="2">
    <source>
        <dbReference type="ARBA" id="ARBA00009592"/>
    </source>
</evidence>
<keyword evidence="10" id="KW-0675">Receptor</keyword>
<keyword evidence="7" id="KW-0677">Repeat</keyword>
<evidence type="ECO:0000256" key="6">
    <source>
        <dbReference type="ARBA" id="ARBA00022729"/>
    </source>
</evidence>
<evidence type="ECO:0000256" key="12">
    <source>
        <dbReference type="SAM" id="Phobius"/>
    </source>
</evidence>
<dbReference type="FunFam" id="3.80.10.10:FF:000213">
    <property type="entry name" value="Tyrosine-sulfated glycopeptide receptor 1"/>
    <property type="match status" value="1"/>
</dbReference>
<evidence type="ECO:0000256" key="1">
    <source>
        <dbReference type="ARBA" id="ARBA00004251"/>
    </source>
</evidence>
<evidence type="ECO:0000313" key="14">
    <source>
        <dbReference type="EMBL" id="PNT08821.1"/>
    </source>
</evidence>
<protein>
    <recommendedName>
        <fullName evidence="13">Leucine-rich repeat-containing N-terminal plant-type domain-containing protein</fullName>
    </recommendedName>
</protein>
<dbReference type="Proteomes" id="UP000006729">
    <property type="component" value="Chromosome 12"/>
</dbReference>
<dbReference type="InterPro" id="IPR003591">
    <property type="entry name" value="Leu-rich_rpt_typical-subtyp"/>
</dbReference>
<comment type="subcellular location">
    <subcellularLocation>
        <location evidence="1">Cell membrane</location>
        <topology evidence="1">Single-pass type I membrane protein</topology>
    </subcellularLocation>
</comment>
<evidence type="ECO:0000256" key="5">
    <source>
        <dbReference type="ARBA" id="ARBA00022692"/>
    </source>
</evidence>
<keyword evidence="9 12" id="KW-0472">Membrane</keyword>
<dbReference type="SMART" id="SM00365">
    <property type="entry name" value="LRR_SD22"/>
    <property type="match status" value="4"/>
</dbReference>
<evidence type="ECO:0000256" key="11">
    <source>
        <dbReference type="ARBA" id="ARBA00023180"/>
    </source>
</evidence>
<proteinExistence type="inferred from homology"/>
<dbReference type="InParanoid" id="A0A2K1Y716"/>
<dbReference type="STRING" id="3694.A0A2K1Y716"/>
<keyword evidence="3" id="KW-1003">Cell membrane</keyword>
<dbReference type="SMART" id="SM00369">
    <property type="entry name" value="LRR_TYP"/>
    <property type="match status" value="9"/>
</dbReference>
<evidence type="ECO:0000256" key="8">
    <source>
        <dbReference type="ARBA" id="ARBA00022989"/>
    </source>
</evidence>
<evidence type="ECO:0000256" key="4">
    <source>
        <dbReference type="ARBA" id="ARBA00022614"/>
    </source>
</evidence>
<dbReference type="SUPFAM" id="SSF52047">
    <property type="entry name" value="RNI-like"/>
    <property type="match status" value="1"/>
</dbReference>
<dbReference type="InterPro" id="IPR001611">
    <property type="entry name" value="Leu-rich_rpt"/>
</dbReference>
<dbReference type="InterPro" id="IPR013210">
    <property type="entry name" value="LRR_N_plant-typ"/>
</dbReference>
<gene>
    <name evidence="14" type="ORF">POPTR_012G009400</name>
</gene>
<dbReference type="Pfam" id="PF00560">
    <property type="entry name" value="LRR_1"/>
    <property type="match status" value="4"/>
</dbReference>
<dbReference type="FunFam" id="3.80.10.10:FF:000095">
    <property type="entry name" value="LRR receptor-like serine/threonine-protein kinase GSO1"/>
    <property type="match status" value="1"/>
</dbReference>
<dbReference type="Pfam" id="PF08263">
    <property type="entry name" value="LRRNT_2"/>
    <property type="match status" value="1"/>
</dbReference>
<sequence>MKNYSLSLAQFPCSILFLLYFLTTISSSFSSNFSSSTQLCSHHQALSLLQFKQSFSIQRSPFWFARNYQYDQYPKTESWKEGTDCCLWDGVTCDLKTGQVTELDLSFSMLHGTLHSNNSLFSLHHLQKLVLSYNDFNFSNISSQFGQFSNLMHLNLTHSNFAGQVPSEISHLSKLVSLDISNKHLSLETFSFDKIVQNLTKLRVLYLDYIHMSLVAPNSLTNLSSSLTLLSLVGCGLQGEFPSNIFLLPNLDSLILRDNEGLTGSFSSSNVSNVLWQLDLSDTRISVYLENDFISKLKSLEYIWLRNCDIRRTNVALLGNLTQLRMLDLSHNNLSGEIPSSFENLSNLQSLYLFSNLFNGTIPSFLFALPSLGYLDLHNNHFIGHISEFQHNSLEYLDLSNNHFHGPVPSSIFKQEYLEVLILASHNKLTGEISYSICKLKYLEILDLSNNSLSGSIPQCLSNFSNTLSILHLGMNNLQGTISLAFSEGNSLGYLSLNDNELEGEIPSSIINCTMLEVLNLGNNKIKDTFPHFLERLPKLQVLVLKSNKLQGFVKDPTTDNSFSKLQIFDISSNNLSGPLPTGFFNSLEAMMTSNQNMIYMTSNNYYGFADIYAYSVEMTWKGLKIEFVKIQSILRVLDLSSNSFTGEIPKLIGKLKGLQRLNLSHNYFTGHIQSSLGILTNLESLDLSSNLFTGRIPVQLVDLTFLQVLDLSHNRLEGPIPKGKQFNTFDHRSFEGNSGLCGFPMPEECSNGEAPPLPSSNFIVGDDSTLLEDGFGWKAVAIGYGFGFMFGVIMGYVVFKTRRPAWFLKMVEDQWSLNASRTKKNASRNGARRK</sequence>
<comment type="similarity">
    <text evidence="2">Belongs to the RLP family.</text>
</comment>
<evidence type="ECO:0000256" key="3">
    <source>
        <dbReference type="ARBA" id="ARBA00022475"/>
    </source>
</evidence>